<feature type="compositionally biased region" description="Low complexity" evidence="1">
    <location>
        <begin position="697"/>
        <end position="706"/>
    </location>
</feature>
<dbReference type="Proteomes" id="UP000479000">
    <property type="component" value="Unassembled WGS sequence"/>
</dbReference>
<organism evidence="2 3">
    <name type="scientific">Nesidiocoris tenuis</name>
    <dbReference type="NCBI Taxonomy" id="355587"/>
    <lineage>
        <taxon>Eukaryota</taxon>
        <taxon>Metazoa</taxon>
        <taxon>Ecdysozoa</taxon>
        <taxon>Arthropoda</taxon>
        <taxon>Hexapoda</taxon>
        <taxon>Insecta</taxon>
        <taxon>Pterygota</taxon>
        <taxon>Neoptera</taxon>
        <taxon>Paraneoptera</taxon>
        <taxon>Hemiptera</taxon>
        <taxon>Heteroptera</taxon>
        <taxon>Panheteroptera</taxon>
        <taxon>Cimicomorpha</taxon>
        <taxon>Miridae</taxon>
        <taxon>Dicyphina</taxon>
        <taxon>Nesidiocoris</taxon>
    </lineage>
</organism>
<feature type="compositionally biased region" description="Basic residues" evidence="1">
    <location>
        <begin position="805"/>
        <end position="820"/>
    </location>
</feature>
<accession>A0A6H5GR37</accession>
<feature type="compositionally biased region" description="Polar residues" evidence="1">
    <location>
        <begin position="284"/>
        <end position="314"/>
    </location>
</feature>
<evidence type="ECO:0000256" key="1">
    <source>
        <dbReference type="SAM" id="MobiDB-lite"/>
    </source>
</evidence>
<feature type="compositionally biased region" description="Basic and acidic residues" evidence="1">
    <location>
        <begin position="368"/>
        <end position="377"/>
    </location>
</feature>
<reference evidence="2 3" key="1">
    <citation type="submission" date="2020-02" db="EMBL/GenBank/DDBJ databases">
        <authorList>
            <person name="Ferguson B K."/>
        </authorList>
    </citation>
    <scope>NUCLEOTIDE SEQUENCE [LARGE SCALE GENOMIC DNA]</scope>
</reference>
<feature type="compositionally biased region" description="Low complexity" evidence="1">
    <location>
        <begin position="794"/>
        <end position="804"/>
    </location>
</feature>
<feature type="compositionally biased region" description="Basic residues" evidence="1">
    <location>
        <begin position="707"/>
        <end position="720"/>
    </location>
</feature>
<evidence type="ECO:0000313" key="2">
    <source>
        <dbReference type="EMBL" id="CAB0006256.1"/>
    </source>
</evidence>
<feature type="region of interest" description="Disordered" evidence="1">
    <location>
        <begin position="365"/>
        <end position="393"/>
    </location>
</feature>
<proteinExistence type="predicted"/>
<protein>
    <submittedName>
        <fullName evidence="2">Uncharacterized protein</fullName>
    </submittedName>
</protein>
<feature type="compositionally biased region" description="Basic residues" evidence="1">
    <location>
        <begin position="674"/>
        <end position="684"/>
    </location>
</feature>
<feature type="region of interest" description="Disordered" evidence="1">
    <location>
        <begin position="203"/>
        <end position="231"/>
    </location>
</feature>
<feature type="compositionally biased region" description="Polar residues" evidence="1">
    <location>
        <begin position="42"/>
        <end position="52"/>
    </location>
</feature>
<feature type="region of interest" description="Disordered" evidence="1">
    <location>
        <begin position="278"/>
        <end position="344"/>
    </location>
</feature>
<feature type="compositionally biased region" description="Basic residues" evidence="1">
    <location>
        <begin position="832"/>
        <end position="849"/>
    </location>
</feature>
<dbReference type="EMBL" id="CADCXU010017490">
    <property type="protein sequence ID" value="CAB0006256.1"/>
    <property type="molecule type" value="Genomic_DNA"/>
</dbReference>
<feature type="compositionally biased region" description="Low complexity" evidence="1">
    <location>
        <begin position="766"/>
        <end position="777"/>
    </location>
</feature>
<keyword evidence="3" id="KW-1185">Reference proteome</keyword>
<feature type="compositionally biased region" description="Low complexity" evidence="1">
    <location>
        <begin position="505"/>
        <end position="516"/>
    </location>
</feature>
<feature type="compositionally biased region" description="Basic and acidic residues" evidence="1">
    <location>
        <begin position="439"/>
        <end position="460"/>
    </location>
</feature>
<gene>
    <name evidence="2" type="ORF">NTEN_LOCUS11733</name>
</gene>
<feature type="region of interest" description="Disordered" evidence="1">
    <location>
        <begin position="674"/>
        <end position="849"/>
    </location>
</feature>
<feature type="compositionally biased region" description="Basic and acidic residues" evidence="1">
    <location>
        <begin position="526"/>
        <end position="545"/>
    </location>
</feature>
<evidence type="ECO:0000313" key="3">
    <source>
        <dbReference type="Proteomes" id="UP000479000"/>
    </source>
</evidence>
<feature type="region of interest" description="Disordered" evidence="1">
    <location>
        <begin position="500"/>
        <end position="554"/>
    </location>
</feature>
<feature type="region of interest" description="Disordered" evidence="1">
    <location>
        <begin position="246"/>
        <end position="265"/>
    </location>
</feature>
<feature type="region of interest" description="Disordered" evidence="1">
    <location>
        <begin position="420"/>
        <end position="463"/>
    </location>
</feature>
<dbReference type="AlphaFoldDB" id="A0A6H5GR37"/>
<feature type="compositionally biased region" description="Basic residues" evidence="1">
    <location>
        <begin position="738"/>
        <end position="756"/>
    </location>
</feature>
<feature type="region of interest" description="Disordered" evidence="1">
    <location>
        <begin position="1"/>
        <end position="61"/>
    </location>
</feature>
<name>A0A6H5GR37_9HEMI</name>
<sequence>MSSSSKRTVKFTEIEPDRRAKKRVLPKETKTSRGRKKFVEFQNDTGRQSAKSTPKAAAPRFLTPPNSILRRSVSCRTPPNTLQGAYISAGKVAVSVGDTKPQTTPKSASVDSKTAKVVPGLQSWLAKRGRPYLFTSLDCAASDLTGRLRLFQAGAKCLDASPGTNVERIVGTRRRAICYADDFEENSEDLAFSALDSVDSMDDPRAHQLLSNPERPGSASEAQARLTSPEYQIESRALKKLDISGSLSDTSKRNSPVTKSADTSSDLDIGAASKWQNEVFGRSRSIQQQDSKSEQYTGSPSNQSLQHGESQFSKKCSGYGMSPVPRSAHAEEHSGSSSDVHSTNASPELLDAKAVKKLNFSRSLADAFQKRPPEMKSADSSSETLSEDGNPGITQASVWKDEVFGLSDFRLLKKLNISKSPRESANSDDSDAPSRRSLRKNDLHTRWQRDDFHNTGKRGADSGNVAEEIVDLQDHAELHLPVVAQDLGLPDSFAEEVSAIRTRSSRGPSVGSSLSPNENRPAPTVEGKEPRQSPDSKSQVDDSKFDGPVSPKTSHAEALEDLLNLTGSGFSPRASRDWLSVMLSVHPEIRDEPLFPKCLSAIEESDSKRRQLEIDSLERQMGKLEVDSAPWNRQRRILGELPVGNLSNIAEGKIEDETPKRKRTAFHSAYFDHHHHHHHQHQNHHTSQPAPPPAAPPQLYLTTTTPHHQHHHNIHNHHHQIPPPPPPPLTTDASTPNHQHHHPYNIRQHHHQRSPRHPTPPPTPLPLTTTSTKTTTPHNHHHHHYTSPPPPPTLTSTSNTTNTTTHHHHHHHNIHNHHQKIPPPTPPFPHHTNLHIHQHPHHGPHHHHHHSCFLNLQSFCDFPLL</sequence>